<organism evidence="2">
    <name type="scientific">marine sediment metagenome</name>
    <dbReference type="NCBI Taxonomy" id="412755"/>
    <lineage>
        <taxon>unclassified sequences</taxon>
        <taxon>metagenomes</taxon>
        <taxon>ecological metagenomes</taxon>
    </lineage>
</organism>
<name>X1HXM4_9ZZZZ</name>
<gene>
    <name evidence="2" type="ORF">S03H2_36773</name>
</gene>
<proteinExistence type="predicted"/>
<evidence type="ECO:0000313" key="2">
    <source>
        <dbReference type="EMBL" id="GAH58559.1"/>
    </source>
</evidence>
<evidence type="ECO:0000259" key="1">
    <source>
        <dbReference type="Pfam" id="PF10102"/>
    </source>
</evidence>
<dbReference type="InterPro" id="IPR018765">
    <property type="entry name" value="DUF2341"/>
</dbReference>
<reference evidence="2" key="1">
    <citation type="journal article" date="2014" name="Front. Microbiol.">
        <title>High frequency of phylogenetically diverse reductive dehalogenase-homologous genes in deep subseafloor sedimentary metagenomes.</title>
        <authorList>
            <person name="Kawai M."/>
            <person name="Futagami T."/>
            <person name="Toyoda A."/>
            <person name="Takaki Y."/>
            <person name="Nishi S."/>
            <person name="Hori S."/>
            <person name="Arai W."/>
            <person name="Tsubouchi T."/>
            <person name="Morono Y."/>
            <person name="Uchiyama I."/>
            <person name="Ito T."/>
            <person name="Fujiyama A."/>
            <person name="Inagaki F."/>
            <person name="Takami H."/>
        </authorList>
    </citation>
    <scope>NUCLEOTIDE SEQUENCE</scope>
    <source>
        <strain evidence="2">Expedition CK06-06</strain>
    </source>
</reference>
<feature type="non-terminal residue" evidence="2">
    <location>
        <position position="280"/>
    </location>
</feature>
<feature type="domain" description="DUF2341" evidence="1">
    <location>
        <begin position="14"/>
        <end position="92"/>
    </location>
</feature>
<dbReference type="Pfam" id="PF10102">
    <property type="entry name" value="DUF2341"/>
    <property type="match status" value="1"/>
</dbReference>
<sequence>TFGKIYCGSKCRTDFGDIRFTKSDETGLLDYWIEEQVDSDYAIIWVEVDSIPASPNTVDIYIYYGNAGASTTSDGDNTFLIFNDCATTTGWSVQYIVGSPAWGTATIDDVNTIYIEANAHNEKLRIQYDTPTTGRENRRHLTRVKHTSWNADGYFIWYSPLLIGTPSQDDYIYYSSYHDYYRVFASTDGIADYVQYSVGHPSGWYRYEKKTNAAGAVTGYRDTTNLGTATRDGDYSGGKVMYYVYEWNPGLTKHYIDWFAVGKYVDPEPTHSTWGQETKV</sequence>
<protein>
    <recommendedName>
        <fullName evidence="1">DUF2341 domain-containing protein</fullName>
    </recommendedName>
</protein>
<comment type="caution">
    <text evidence="2">The sequence shown here is derived from an EMBL/GenBank/DDBJ whole genome shotgun (WGS) entry which is preliminary data.</text>
</comment>
<dbReference type="AlphaFoldDB" id="X1HXM4"/>
<dbReference type="EMBL" id="BARU01022589">
    <property type="protein sequence ID" value="GAH58559.1"/>
    <property type="molecule type" value="Genomic_DNA"/>
</dbReference>
<feature type="non-terminal residue" evidence="2">
    <location>
        <position position="1"/>
    </location>
</feature>
<accession>X1HXM4</accession>